<dbReference type="InterPro" id="IPR016186">
    <property type="entry name" value="C-type_lectin-like/link_sf"/>
</dbReference>
<dbReference type="AlphaFoldDB" id="A0A4D9DSR5"/>
<dbReference type="SMART" id="SM00034">
    <property type="entry name" value="CLECT"/>
    <property type="match status" value="1"/>
</dbReference>
<dbReference type="InterPro" id="IPR016187">
    <property type="entry name" value="CTDL_fold"/>
</dbReference>
<evidence type="ECO:0000256" key="2">
    <source>
        <dbReference type="ARBA" id="ARBA00022734"/>
    </source>
</evidence>
<dbReference type="Pfam" id="PF00059">
    <property type="entry name" value="Lectin_C"/>
    <property type="match status" value="1"/>
</dbReference>
<reference evidence="5 6" key="1">
    <citation type="submission" date="2019-04" db="EMBL/GenBank/DDBJ databases">
        <title>Draft genome of the big-headed turtle Platysternon megacephalum.</title>
        <authorList>
            <person name="Gong S."/>
        </authorList>
    </citation>
    <scope>NUCLEOTIDE SEQUENCE [LARGE SCALE GENOMIC DNA]</scope>
    <source>
        <strain evidence="5">DO16091913</strain>
        <tissue evidence="5">Muscle</tissue>
    </source>
</reference>
<keyword evidence="2" id="KW-0430">Lectin</keyword>
<evidence type="ECO:0000256" key="3">
    <source>
        <dbReference type="SAM" id="Phobius"/>
    </source>
</evidence>
<dbReference type="CDD" id="cd03593">
    <property type="entry name" value="CLECT_NK_receptors_like"/>
    <property type="match status" value="1"/>
</dbReference>
<dbReference type="PANTHER" id="PTHR47648">
    <property type="entry name" value="KILLER CELL LECTIN-LIKE RECEPTOR SUBFAMILY G MEMBER 1"/>
    <property type="match status" value="1"/>
</dbReference>
<evidence type="ECO:0000259" key="4">
    <source>
        <dbReference type="PROSITE" id="PS50041"/>
    </source>
</evidence>
<dbReference type="GO" id="GO:0016020">
    <property type="term" value="C:membrane"/>
    <property type="evidence" value="ECO:0007669"/>
    <property type="project" value="UniProtKB-SubCell"/>
</dbReference>
<dbReference type="GO" id="GO:0030246">
    <property type="term" value="F:carbohydrate binding"/>
    <property type="evidence" value="ECO:0007669"/>
    <property type="project" value="UniProtKB-KW"/>
</dbReference>
<keyword evidence="3" id="KW-0812">Transmembrane</keyword>
<evidence type="ECO:0000313" key="5">
    <source>
        <dbReference type="EMBL" id="TFJ98319.1"/>
    </source>
</evidence>
<dbReference type="PROSITE" id="PS50041">
    <property type="entry name" value="C_TYPE_LECTIN_2"/>
    <property type="match status" value="1"/>
</dbReference>
<gene>
    <name evidence="5" type="ORF">DR999_PMT19766</name>
</gene>
<evidence type="ECO:0000256" key="1">
    <source>
        <dbReference type="ARBA" id="ARBA00004167"/>
    </source>
</evidence>
<dbReference type="SUPFAM" id="SSF56436">
    <property type="entry name" value="C-type lectin-like"/>
    <property type="match status" value="1"/>
</dbReference>
<dbReference type="Gene3D" id="3.10.100.10">
    <property type="entry name" value="Mannose-Binding Protein A, subunit A"/>
    <property type="match status" value="1"/>
</dbReference>
<sequence>MSQDTQVKNISINSDTLYKEEHENHDTCILHCELVRRSQEMRKKETIYMNTKCLTPPKQQLNQRPENAEIKGSPAPASPWKINSVILGIFCLILLGVSVALAIKYHSCPGCPDQWVRYRDSCYYFSNMKKDWNSSRNFCSAQDSGLLVISDTREKNLFLGIHTEEHWIGLTNFNGSGWAWEDGSTFSDIKVTSNSPVQHCAVLLKGALQASSCAVPFPCICEKSSK</sequence>
<accession>A0A4D9DSR5</accession>
<dbReference type="OrthoDB" id="6133475at2759"/>
<comment type="subcellular location">
    <subcellularLocation>
        <location evidence="1">Membrane</location>
        <topology evidence="1">Single-pass membrane protein</topology>
    </subcellularLocation>
</comment>
<comment type="caution">
    <text evidence="5">The sequence shown here is derived from an EMBL/GenBank/DDBJ whole genome shotgun (WGS) entry which is preliminary data.</text>
</comment>
<name>A0A4D9DSR5_9SAUR</name>
<feature type="domain" description="C-type lectin" evidence="4">
    <location>
        <begin position="118"/>
        <end position="222"/>
    </location>
</feature>
<dbReference type="InterPro" id="IPR042190">
    <property type="entry name" value="KLRG1"/>
</dbReference>
<dbReference type="EMBL" id="QXTE01000408">
    <property type="protein sequence ID" value="TFJ98319.1"/>
    <property type="molecule type" value="Genomic_DNA"/>
</dbReference>
<dbReference type="InterPro" id="IPR001304">
    <property type="entry name" value="C-type_lectin-like"/>
</dbReference>
<proteinExistence type="predicted"/>
<keyword evidence="6" id="KW-1185">Reference proteome</keyword>
<protein>
    <submittedName>
        <fullName evidence="5">Kinesin-like protein KIF2C</fullName>
    </submittedName>
</protein>
<keyword evidence="3" id="KW-0472">Membrane</keyword>
<dbReference type="Proteomes" id="UP000297703">
    <property type="component" value="Unassembled WGS sequence"/>
</dbReference>
<dbReference type="PANTHER" id="PTHR47648:SF1">
    <property type="entry name" value="KILLER CELL LECTIN-LIKE RECEPTOR SUBFAMILY G MEMBER 1"/>
    <property type="match status" value="1"/>
</dbReference>
<reference evidence="5 6" key="2">
    <citation type="submission" date="2019-04" db="EMBL/GenBank/DDBJ databases">
        <title>The genome sequence of big-headed turtle.</title>
        <authorList>
            <person name="Gong S."/>
        </authorList>
    </citation>
    <scope>NUCLEOTIDE SEQUENCE [LARGE SCALE GENOMIC DNA]</scope>
    <source>
        <strain evidence="5">DO16091913</strain>
        <tissue evidence="5">Muscle</tissue>
    </source>
</reference>
<dbReference type="InterPro" id="IPR033992">
    <property type="entry name" value="NKR-like_CTLD"/>
</dbReference>
<organism evidence="5 6">
    <name type="scientific">Platysternon megacephalum</name>
    <name type="common">big-headed turtle</name>
    <dbReference type="NCBI Taxonomy" id="55544"/>
    <lineage>
        <taxon>Eukaryota</taxon>
        <taxon>Metazoa</taxon>
        <taxon>Chordata</taxon>
        <taxon>Craniata</taxon>
        <taxon>Vertebrata</taxon>
        <taxon>Euteleostomi</taxon>
        <taxon>Archelosauria</taxon>
        <taxon>Testudinata</taxon>
        <taxon>Testudines</taxon>
        <taxon>Cryptodira</taxon>
        <taxon>Durocryptodira</taxon>
        <taxon>Testudinoidea</taxon>
        <taxon>Platysternidae</taxon>
        <taxon>Platysternon</taxon>
    </lineage>
</organism>
<evidence type="ECO:0000313" key="6">
    <source>
        <dbReference type="Proteomes" id="UP000297703"/>
    </source>
</evidence>
<feature type="transmembrane region" description="Helical" evidence="3">
    <location>
        <begin position="85"/>
        <end position="103"/>
    </location>
</feature>
<keyword evidence="3" id="KW-1133">Transmembrane helix</keyword>
<dbReference type="STRING" id="55544.A0A4D9DSR5"/>